<evidence type="ECO:0000259" key="4">
    <source>
        <dbReference type="PROSITE" id="PS51212"/>
    </source>
</evidence>
<name>A0A167AMZ2_METRR</name>
<organism evidence="5 7">
    <name type="scientific">Metarhizium rileyi (strain RCEF 4871)</name>
    <name type="common">Nomuraea rileyi</name>
    <dbReference type="NCBI Taxonomy" id="1649241"/>
    <lineage>
        <taxon>Eukaryota</taxon>
        <taxon>Fungi</taxon>
        <taxon>Dikarya</taxon>
        <taxon>Ascomycota</taxon>
        <taxon>Pezizomycotina</taxon>
        <taxon>Sordariomycetes</taxon>
        <taxon>Hypocreomycetidae</taxon>
        <taxon>Hypocreales</taxon>
        <taxon>Clavicipitaceae</taxon>
        <taxon>Metarhizium</taxon>
    </lineage>
</organism>
<reference evidence="8" key="2">
    <citation type="submission" date="2018-12" db="EMBL/GenBank/DDBJ databases">
        <title>The complete genome of Metarhizium rileyi, a key fungal pathogen of Lepidoptera.</title>
        <authorList>
            <person name="Binneck E."/>
            <person name="Lastra C.C.L."/>
            <person name="Sosa-Gomez D.R."/>
        </authorList>
    </citation>
    <scope>NUCLEOTIDE SEQUENCE [LARGE SCALE GENOMIC DNA]</scope>
    <source>
        <strain evidence="8">Cep018-CH2</strain>
    </source>
</reference>
<dbReference type="OMA" id="GLYSWRN"/>
<evidence type="ECO:0000313" key="5">
    <source>
        <dbReference type="EMBL" id="OAA39085.1"/>
    </source>
</evidence>
<protein>
    <submittedName>
        <fullName evidence="5">ER membrane protein Wsc4</fullName>
    </submittedName>
</protein>
<feature type="compositionally biased region" description="Polar residues" evidence="1">
    <location>
        <begin position="158"/>
        <end position="172"/>
    </location>
</feature>
<dbReference type="EMBL" id="SBHS01000034">
    <property type="protein sequence ID" value="TWU71975.1"/>
    <property type="molecule type" value="Genomic_DNA"/>
</dbReference>
<reference evidence="6" key="3">
    <citation type="journal article" date="2019" name="Microbiol. Resour. Announc.">
        <title>Genome Sequence of Metarhizium rileyi, a Microbial Control Agent for Lepidoptera.</title>
        <authorList>
            <person name="Binneck E."/>
            <person name="Lastra C.C.L."/>
            <person name="Sosa-Gomez D.R."/>
        </authorList>
    </citation>
    <scope>NUCLEOTIDE SEQUENCE</scope>
    <source>
        <strain evidence="6">Cep018-CH2</strain>
    </source>
</reference>
<accession>A0A167AMZ2</accession>
<keyword evidence="7" id="KW-1185">Reference proteome</keyword>
<feature type="region of interest" description="Disordered" evidence="1">
    <location>
        <begin position="111"/>
        <end position="145"/>
    </location>
</feature>
<gene>
    <name evidence="6" type="ORF">ED733_002161</name>
    <name evidence="5" type="ORF">NOR_06345</name>
</gene>
<evidence type="ECO:0000313" key="6">
    <source>
        <dbReference type="EMBL" id="TWU71975.1"/>
    </source>
</evidence>
<dbReference type="OrthoDB" id="2537459at2759"/>
<dbReference type="Proteomes" id="UP000243498">
    <property type="component" value="Unassembled WGS sequence"/>
</dbReference>
<dbReference type="InterPro" id="IPR002889">
    <property type="entry name" value="WSC_carb-bd"/>
</dbReference>
<evidence type="ECO:0000256" key="2">
    <source>
        <dbReference type="SAM" id="Phobius"/>
    </source>
</evidence>
<evidence type="ECO:0000256" key="3">
    <source>
        <dbReference type="SAM" id="SignalP"/>
    </source>
</evidence>
<feature type="signal peptide" evidence="3">
    <location>
        <begin position="1"/>
        <end position="18"/>
    </location>
</feature>
<dbReference type="AlphaFoldDB" id="A0A167AMZ2"/>
<feature type="chain" id="PRO_5007883737" evidence="3">
    <location>
        <begin position="19"/>
        <end position="278"/>
    </location>
</feature>
<keyword evidence="2" id="KW-0812">Transmembrane</keyword>
<evidence type="ECO:0000313" key="8">
    <source>
        <dbReference type="Proteomes" id="UP000317257"/>
    </source>
</evidence>
<feature type="region of interest" description="Disordered" evidence="1">
    <location>
        <begin position="158"/>
        <end position="177"/>
    </location>
</feature>
<dbReference type="SMART" id="SM00321">
    <property type="entry name" value="WSC"/>
    <property type="match status" value="1"/>
</dbReference>
<evidence type="ECO:0000313" key="7">
    <source>
        <dbReference type="Proteomes" id="UP000243498"/>
    </source>
</evidence>
<keyword evidence="2" id="KW-0472">Membrane</keyword>
<comment type="caution">
    <text evidence="5">The sequence shown here is derived from an EMBL/GenBank/DDBJ whole genome shotgun (WGS) entry which is preliminary data.</text>
</comment>
<feature type="domain" description="WSC" evidence="4">
    <location>
        <begin position="16"/>
        <end position="101"/>
    </location>
</feature>
<dbReference type="STRING" id="1081105.A0A167AMZ2"/>
<proteinExistence type="predicted"/>
<dbReference type="Proteomes" id="UP000317257">
    <property type="component" value="Unassembled WGS sequence"/>
</dbReference>
<keyword evidence="3" id="KW-0732">Signal</keyword>
<feature type="transmembrane region" description="Helical" evidence="2">
    <location>
        <begin position="184"/>
        <end position="207"/>
    </location>
</feature>
<dbReference type="EMBL" id="AZHC01000023">
    <property type="protein sequence ID" value="OAA39085.1"/>
    <property type="molecule type" value="Genomic_DNA"/>
</dbReference>
<dbReference type="Pfam" id="PF01822">
    <property type="entry name" value="WSC"/>
    <property type="match status" value="1"/>
</dbReference>
<reference evidence="5 7" key="1">
    <citation type="journal article" date="2016" name="Genome Biol. Evol.">
        <title>Divergent and convergent evolution of fungal pathogenicity.</title>
        <authorList>
            <person name="Shang Y."/>
            <person name="Xiao G."/>
            <person name="Zheng P."/>
            <person name="Cen K."/>
            <person name="Zhan S."/>
            <person name="Wang C."/>
        </authorList>
    </citation>
    <scope>NUCLEOTIDE SEQUENCE [LARGE SCALE GENOMIC DNA]</scope>
    <source>
        <strain evidence="5 7">RCEF 4871</strain>
    </source>
</reference>
<accession>A0A5C6G254</accession>
<keyword evidence="2" id="KW-1133">Transmembrane helix</keyword>
<evidence type="ECO:0000256" key="1">
    <source>
        <dbReference type="SAM" id="MobiDB-lite"/>
    </source>
</evidence>
<sequence>MNNSRVLSWLLLSAYASAQNLCADINTSDSHASPDIYQSAGKCTSTCGGKFAYAVLQSSNCWCSNYTPDEASQKDGCTLNCPGYPSDTCGGKGRYTYLLVNADLISGSKGSESASSSTASTDGTHSTPTSSPDSIPTASNSHGQTTVDGVVQTVTVQPSETAVSDKASSSSDGNHDSGIQVPTLLGIVFGSIGGIAILAIGIIWFFYSRKRNDGDSNMFETVSPMRTEDKSRSSIDNLSDPFSDSRTNGLYSWRNRSGSLEYMPDKESTLRVANPDPM</sequence>
<dbReference type="PROSITE" id="PS51212">
    <property type="entry name" value="WSC"/>
    <property type="match status" value="1"/>
</dbReference>